<sequence>MIENAKSTPRVYFETTRDTVDNLRSVDDLKKTRRQREVQKERIHSAQFGISELSPTHIFWWSCTLY</sequence>
<keyword evidence="2" id="KW-1185">Reference proteome</keyword>
<dbReference type="HOGENOM" id="CLU_2831443_0_0_1"/>
<organism evidence="1 2">
    <name type="scientific">Collybiopsis luxurians FD-317 M1</name>
    <dbReference type="NCBI Taxonomy" id="944289"/>
    <lineage>
        <taxon>Eukaryota</taxon>
        <taxon>Fungi</taxon>
        <taxon>Dikarya</taxon>
        <taxon>Basidiomycota</taxon>
        <taxon>Agaricomycotina</taxon>
        <taxon>Agaricomycetes</taxon>
        <taxon>Agaricomycetidae</taxon>
        <taxon>Agaricales</taxon>
        <taxon>Marasmiineae</taxon>
        <taxon>Omphalotaceae</taxon>
        <taxon>Collybiopsis</taxon>
        <taxon>Collybiopsis luxurians</taxon>
    </lineage>
</organism>
<accession>A0A0D0BK65</accession>
<dbReference type="EMBL" id="KN834809">
    <property type="protein sequence ID" value="KIK55086.1"/>
    <property type="molecule type" value="Genomic_DNA"/>
</dbReference>
<dbReference type="Proteomes" id="UP000053593">
    <property type="component" value="Unassembled WGS sequence"/>
</dbReference>
<proteinExistence type="predicted"/>
<evidence type="ECO:0000313" key="1">
    <source>
        <dbReference type="EMBL" id="KIK55086.1"/>
    </source>
</evidence>
<evidence type="ECO:0000313" key="2">
    <source>
        <dbReference type="Proteomes" id="UP000053593"/>
    </source>
</evidence>
<dbReference type="AlphaFoldDB" id="A0A0D0BK65"/>
<protein>
    <submittedName>
        <fullName evidence="1">Uncharacterized protein</fullName>
    </submittedName>
</protein>
<name>A0A0D0BK65_9AGAR</name>
<reference evidence="1 2" key="1">
    <citation type="submission" date="2014-04" db="EMBL/GenBank/DDBJ databases">
        <title>Evolutionary Origins and Diversification of the Mycorrhizal Mutualists.</title>
        <authorList>
            <consortium name="DOE Joint Genome Institute"/>
            <consortium name="Mycorrhizal Genomics Consortium"/>
            <person name="Kohler A."/>
            <person name="Kuo A."/>
            <person name="Nagy L.G."/>
            <person name="Floudas D."/>
            <person name="Copeland A."/>
            <person name="Barry K.W."/>
            <person name="Cichocki N."/>
            <person name="Veneault-Fourrey C."/>
            <person name="LaButti K."/>
            <person name="Lindquist E.A."/>
            <person name="Lipzen A."/>
            <person name="Lundell T."/>
            <person name="Morin E."/>
            <person name="Murat C."/>
            <person name="Riley R."/>
            <person name="Ohm R."/>
            <person name="Sun H."/>
            <person name="Tunlid A."/>
            <person name="Henrissat B."/>
            <person name="Grigoriev I.V."/>
            <person name="Hibbett D.S."/>
            <person name="Martin F."/>
        </authorList>
    </citation>
    <scope>NUCLEOTIDE SEQUENCE [LARGE SCALE GENOMIC DNA]</scope>
    <source>
        <strain evidence="1 2">FD-317 M1</strain>
    </source>
</reference>
<gene>
    <name evidence="1" type="ORF">GYMLUDRAFT_881076</name>
</gene>